<evidence type="ECO:0000259" key="2">
    <source>
        <dbReference type="PROSITE" id="PS50213"/>
    </source>
</evidence>
<dbReference type="InterPro" id="IPR000782">
    <property type="entry name" value="FAS1_domain"/>
</dbReference>
<dbReference type="Pfam" id="PF02469">
    <property type="entry name" value="Fasciclin"/>
    <property type="match status" value="1"/>
</dbReference>
<feature type="signal peptide" evidence="1">
    <location>
        <begin position="1"/>
        <end position="24"/>
    </location>
</feature>
<dbReference type="EMBL" id="KZ678133">
    <property type="protein sequence ID" value="PSN69457.1"/>
    <property type="molecule type" value="Genomic_DNA"/>
</dbReference>
<dbReference type="AlphaFoldDB" id="A0A2T2NVJ7"/>
<gene>
    <name evidence="3" type="ORF">BS50DRAFT_586757</name>
</gene>
<dbReference type="STRING" id="1448308.A0A2T2NVJ7"/>
<dbReference type="InterPro" id="IPR036378">
    <property type="entry name" value="FAS1_dom_sf"/>
</dbReference>
<dbReference type="SUPFAM" id="SSF82153">
    <property type="entry name" value="FAS1 domain"/>
    <property type="match status" value="1"/>
</dbReference>
<name>A0A2T2NVJ7_CORCC</name>
<feature type="domain" description="FAS1" evidence="2">
    <location>
        <begin position="24"/>
        <end position="175"/>
    </location>
</feature>
<keyword evidence="1" id="KW-0732">Signal</keyword>
<feature type="chain" id="PRO_5015637701" description="FAS1 domain-containing protein" evidence="1">
    <location>
        <begin position="25"/>
        <end position="219"/>
    </location>
</feature>
<evidence type="ECO:0000313" key="3">
    <source>
        <dbReference type="EMBL" id="PSN69457.1"/>
    </source>
</evidence>
<evidence type="ECO:0000256" key="1">
    <source>
        <dbReference type="SAM" id="SignalP"/>
    </source>
</evidence>
<protein>
    <recommendedName>
        <fullName evidence="2">FAS1 domain-containing protein</fullName>
    </recommendedName>
</protein>
<reference evidence="3 4" key="1">
    <citation type="journal article" date="2018" name="Front. Microbiol.">
        <title>Genome-Wide Analysis of Corynespora cassiicola Leaf Fall Disease Putative Effectors.</title>
        <authorList>
            <person name="Lopez D."/>
            <person name="Ribeiro S."/>
            <person name="Label P."/>
            <person name="Fumanal B."/>
            <person name="Venisse J.S."/>
            <person name="Kohler A."/>
            <person name="de Oliveira R.R."/>
            <person name="Labutti K."/>
            <person name="Lipzen A."/>
            <person name="Lail K."/>
            <person name="Bauer D."/>
            <person name="Ohm R.A."/>
            <person name="Barry K.W."/>
            <person name="Spatafora J."/>
            <person name="Grigoriev I.V."/>
            <person name="Martin F.M."/>
            <person name="Pujade-Renaud V."/>
        </authorList>
    </citation>
    <scope>NUCLEOTIDE SEQUENCE [LARGE SCALE GENOMIC DNA]</scope>
    <source>
        <strain evidence="3 4">Philippines</strain>
    </source>
</reference>
<sequence>MFAVQTISFSIQALVLVAAGTVAAQPFFDAVSSVPSLSSFSAIYAAHAGLVDEFLRNDATTLLVPTNQALEGFKTDDGLVVKREVLAEMMRCHSLAGNVSVEGVRDEGLEVETLCSNKRMQIYINCESSAAEYTLAWRRDCGDGGSMEFTANITALQAPQGVWDGGRFYMIDAVLSLPPLRDSVDHWNWNWNWSWTVTGLLILIAGMVRGGSGQWLLMR</sequence>
<proteinExistence type="predicted"/>
<dbReference type="PROSITE" id="PS50213">
    <property type="entry name" value="FAS1"/>
    <property type="match status" value="1"/>
</dbReference>
<accession>A0A2T2NVJ7</accession>
<dbReference type="Gene3D" id="2.30.180.10">
    <property type="entry name" value="FAS1 domain"/>
    <property type="match status" value="1"/>
</dbReference>
<evidence type="ECO:0000313" key="4">
    <source>
        <dbReference type="Proteomes" id="UP000240883"/>
    </source>
</evidence>
<keyword evidence="4" id="KW-1185">Reference proteome</keyword>
<dbReference type="Proteomes" id="UP000240883">
    <property type="component" value="Unassembled WGS sequence"/>
</dbReference>
<organism evidence="3 4">
    <name type="scientific">Corynespora cassiicola Philippines</name>
    <dbReference type="NCBI Taxonomy" id="1448308"/>
    <lineage>
        <taxon>Eukaryota</taxon>
        <taxon>Fungi</taxon>
        <taxon>Dikarya</taxon>
        <taxon>Ascomycota</taxon>
        <taxon>Pezizomycotina</taxon>
        <taxon>Dothideomycetes</taxon>
        <taxon>Pleosporomycetidae</taxon>
        <taxon>Pleosporales</taxon>
        <taxon>Corynesporascaceae</taxon>
        <taxon>Corynespora</taxon>
    </lineage>
</organism>
<dbReference type="OrthoDB" id="286301at2759"/>